<comment type="caution">
    <text evidence="2">The sequence shown here is derived from an EMBL/GenBank/DDBJ whole genome shotgun (WGS) entry which is preliminary data.</text>
</comment>
<keyword evidence="3" id="KW-1185">Reference proteome</keyword>
<organism evidence="2 3">
    <name type="scientific">Cuscuta europaea</name>
    <name type="common">European dodder</name>
    <dbReference type="NCBI Taxonomy" id="41803"/>
    <lineage>
        <taxon>Eukaryota</taxon>
        <taxon>Viridiplantae</taxon>
        <taxon>Streptophyta</taxon>
        <taxon>Embryophyta</taxon>
        <taxon>Tracheophyta</taxon>
        <taxon>Spermatophyta</taxon>
        <taxon>Magnoliopsida</taxon>
        <taxon>eudicotyledons</taxon>
        <taxon>Gunneridae</taxon>
        <taxon>Pentapetalae</taxon>
        <taxon>asterids</taxon>
        <taxon>lamiids</taxon>
        <taxon>Solanales</taxon>
        <taxon>Convolvulaceae</taxon>
        <taxon>Cuscuteae</taxon>
        <taxon>Cuscuta</taxon>
        <taxon>Cuscuta subgen. Cuscuta</taxon>
    </lineage>
</organism>
<feature type="compositionally biased region" description="Basic and acidic residues" evidence="1">
    <location>
        <begin position="261"/>
        <end position="283"/>
    </location>
</feature>
<evidence type="ECO:0000256" key="1">
    <source>
        <dbReference type="SAM" id="MobiDB-lite"/>
    </source>
</evidence>
<reference evidence="2" key="1">
    <citation type="submission" date="2022-07" db="EMBL/GenBank/DDBJ databases">
        <authorList>
            <person name="Macas J."/>
            <person name="Novak P."/>
            <person name="Neumann P."/>
        </authorList>
    </citation>
    <scope>NUCLEOTIDE SEQUENCE</scope>
</reference>
<feature type="region of interest" description="Disordered" evidence="1">
    <location>
        <begin position="136"/>
        <end position="169"/>
    </location>
</feature>
<name>A0A9P0YT98_CUSEU</name>
<feature type="region of interest" description="Disordered" evidence="1">
    <location>
        <begin position="254"/>
        <end position="325"/>
    </location>
</feature>
<evidence type="ECO:0000313" key="2">
    <source>
        <dbReference type="EMBL" id="CAH9076211.1"/>
    </source>
</evidence>
<dbReference type="OrthoDB" id="765741at2759"/>
<feature type="compositionally biased region" description="Acidic residues" evidence="1">
    <location>
        <begin position="301"/>
        <end position="310"/>
    </location>
</feature>
<dbReference type="PANTHER" id="PTHR36056">
    <property type="entry name" value="PROTEIN, PUTATIVE-RELATED"/>
    <property type="match status" value="1"/>
</dbReference>
<dbReference type="InterPro" id="IPR040276">
    <property type="entry name" value="At4g26450-like"/>
</dbReference>
<accession>A0A9P0YT98</accession>
<proteinExistence type="predicted"/>
<protein>
    <submittedName>
        <fullName evidence="2">Uncharacterized protein</fullName>
    </submittedName>
</protein>
<dbReference type="Proteomes" id="UP001152484">
    <property type="component" value="Unassembled WGS sequence"/>
</dbReference>
<dbReference type="AlphaFoldDB" id="A0A9P0YT98"/>
<dbReference type="PANTHER" id="PTHR36056:SF1">
    <property type="entry name" value="PROTEIN, PUTATIVE-RELATED"/>
    <property type="match status" value="1"/>
</dbReference>
<feature type="compositionally biased region" description="Polar residues" evidence="1">
    <location>
        <begin position="285"/>
        <end position="294"/>
    </location>
</feature>
<feature type="region of interest" description="Disordered" evidence="1">
    <location>
        <begin position="1"/>
        <end position="44"/>
    </location>
</feature>
<sequence>MHARHRSPATAYNRSSSAGMGGMGAALPISPDGPMTSRGMYNSDYKNYNNISNSKRSGFGRSQVRQFEPRQPSVEKSYIFMEAGRMAAEYLVRKGLMPLSALSGKLPNGSLKNQTSYNQSFVIPDGDNMKLSTESRKSALSRLGRAGDGEGPVGKLYPSDYNSSMSSKGYVRGRRRHGFYKDSEQDQELGRNVALRDRTGISMDMEDHSNAFTRKQDQNHAVINSDSKFHNSTASESELNIGADGIQCLVEEPKSTLNKTKPAEDIKSPGKAESTGKSDKDLAENSDNLETSNPEVGEIQDGSDDNETEPNDIKDDMDIDLSAGKDSQTYKNDIDLLSLCRFENVPTRTRSSLKARGPKLCAGTMAEENETLESAFLEEVDAHRGDISIHISSDDISANPKIPASENIQSGSENSKLSAFTVMEENSDGVSSLAHHSLLKEEGENEGAHMFDTCSPAERGGKRPLEDDIDNINEVNKRPREMILYDETDTGVFQYSNSMTKQQSLHEPNEVAALLSPDHKKLVDVSLFSSDVPTTEFSGKQLLPGSMKTFDLNHMEPSDIDHISDAHSFLMFPCTKEYGVLTTAADIGLSVNENYNLTTKYSKCSFGGRDIEVIDLEKDSEQDKPFNDPQSSAIGYIAQDGFSSKEANNKKEIADAQDDYGLMLSEFFGDIPSCSPVPGDMNPLHPDLGLHNGEEISSDDESIYTLWMKYR</sequence>
<gene>
    <name evidence="2" type="ORF">CEURO_LOCUS5745</name>
</gene>
<evidence type="ECO:0000313" key="3">
    <source>
        <dbReference type="Proteomes" id="UP001152484"/>
    </source>
</evidence>
<dbReference type="EMBL" id="CAMAPE010000010">
    <property type="protein sequence ID" value="CAH9076211.1"/>
    <property type="molecule type" value="Genomic_DNA"/>
</dbReference>